<dbReference type="Pfam" id="PF07610">
    <property type="entry name" value="DUF1573"/>
    <property type="match status" value="1"/>
</dbReference>
<protein>
    <submittedName>
        <fullName evidence="10">Choice-of-anchor D domain-containing protein</fullName>
    </submittedName>
</protein>
<dbReference type="NCBIfam" id="NF012200">
    <property type="entry name" value="choice_anch_D"/>
    <property type="match status" value="3"/>
</dbReference>
<keyword evidence="3" id="KW-0963">Cytoplasm</keyword>
<dbReference type="InterPro" id="IPR011467">
    <property type="entry name" value="DUF1573"/>
</dbReference>
<dbReference type="InterPro" id="IPR002372">
    <property type="entry name" value="PQQ_rpt_dom"/>
</dbReference>
<dbReference type="Gene3D" id="2.130.10.10">
    <property type="entry name" value="YVTN repeat-like/Quinoprotein amine dehydrogenase"/>
    <property type="match status" value="1"/>
</dbReference>
<dbReference type="InterPro" id="IPR013207">
    <property type="entry name" value="LGFP"/>
</dbReference>
<organism evidence="10 11">
    <name type="scientific">Amycolatopsis pithecellobii</name>
    <dbReference type="NCBI Taxonomy" id="664692"/>
    <lineage>
        <taxon>Bacteria</taxon>
        <taxon>Bacillati</taxon>
        <taxon>Actinomycetota</taxon>
        <taxon>Actinomycetes</taxon>
        <taxon>Pseudonocardiales</taxon>
        <taxon>Pseudonocardiaceae</taxon>
        <taxon>Amycolatopsis</taxon>
    </lineage>
</organism>
<dbReference type="PANTHER" id="PTHR46127:SF1">
    <property type="entry name" value="CILIA- AND FLAGELLA-ASSOCIATED PROTEIN 65"/>
    <property type="match status" value="1"/>
</dbReference>
<reference evidence="10 11" key="1">
    <citation type="submission" date="2019-11" db="EMBL/GenBank/DDBJ databases">
        <title>Draft genome of Amycolatopsis RM579.</title>
        <authorList>
            <person name="Duangmal K."/>
            <person name="Mingma R."/>
        </authorList>
    </citation>
    <scope>NUCLEOTIDE SEQUENCE [LARGE SCALE GENOMIC DNA]</scope>
    <source>
        <strain evidence="10 11">RM579</strain>
    </source>
</reference>
<keyword evidence="11" id="KW-1185">Reference proteome</keyword>
<evidence type="ECO:0000256" key="4">
    <source>
        <dbReference type="ARBA" id="ARBA00023069"/>
    </source>
</evidence>
<dbReference type="InterPro" id="IPR052614">
    <property type="entry name" value="CFAP65"/>
</dbReference>
<dbReference type="Pfam" id="PF08310">
    <property type="entry name" value="LGFP"/>
    <property type="match status" value="5"/>
</dbReference>
<evidence type="ECO:0000259" key="8">
    <source>
        <dbReference type="Pfam" id="PF15780"/>
    </source>
</evidence>
<evidence type="ECO:0000259" key="9">
    <source>
        <dbReference type="Pfam" id="PF22544"/>
    </source>
</evidence>
<comment type="caution">
    <text evidence="10">The sequence shown here is derived from an EMBL/GenBank/DDBJ whole genome shotgun (WGS) entry which is preliminary data.</text>
</comment>
<dbReference type="Pfam" id="PF13360">
    <property type="entry name" value="PQQ_2"/>
    <property type="match status" value="1"/>
</dbReference>
<evidence type="ECO:0000256" key="6">
    <source>
        <dbReference type="SAM" id="SignalP"/>
    </source>
</evidence>
<dbReference type="Gene3D" id="2.60.40.10">
    <property type="entry name" value="Immunoglobulins"/>
    <property type="match status" value="3"/>
</dbReference>
<feature type="domain" description="HYDIN/VesB/CFA65-like Ig-like" evidence="9">
    <location>
        <begin position="528"/>
        <end position="604"/>
    </location>
</feature>
<comment type="subcellular location">
    <subcellularLocation>
        <location evidence="1">Cell projection</location>
        <location evidence="1">Cilium</location>
    </subcellularLocation>
    <subcellularLocation>
        <location evidence="2">Cytoplasm</location>
    </subcellularLocation>
</comment>
<dbReference type="InterPro" id="IPR018391">
    <property type="entry name" value="PQQ_b-propeller_rpt"/>
</dbReference>
<dbReference type="InterPro" id="IPR053879">
    <property type="entry name" value="HYDIN_VesB_CFA65-like_Ig"/>
</dbReference>
<dbReference type="SUPFAM" id="SSF50998">
    <property type="entry name" value="Quinoprotein alcohol dehydrogenase-like"/>
    <property type="match status" value="1"/>
</dbReference>
<sequence>MSTRKCLPVRILLLSVVAILVGLGAAPVASADNTTAGHNALRNGWDDDEAGLVPSQVGAADFGQLFAANVDGQVYAQPVVANGVVITATENNKVYGLDAVTGAQRWSLNLGPAWPVSTVSCGDLVPTIGVTSTPVYDPSTGTVYLTAKVNDGPDPQHPHWYLHALDARNGAERAGFPTAIKGSPTNNPNVPFNPMTAMQRPGLLLLDGVVYAGFASHCDYTPYVGYIVGVNASTGAQTTMWATEASASDEGGIWQAGSGLVSDGPGRIIFATGNGVAPAPGPGEDPPATLGESMVRLGVNDDGSLTPQSFFSPHDNTKLNQDDADLGSGGPMALPADFGTTAHPRLVVEVGKDGRIYLLDADHLGGAGQGPNGGDAVVGMTGPFQGVWGRPGFWGGDGGYVYVVGSNGPLRALKYSANGPSLTSVGTTSDNFGYTSGSPVITSTGTTSGSALVWVVYSTGPNGANAQLRAYDPVPVNGVLKMRYSAPIGTAVKFSVPATDNGRVYVGTRDGKVLGFGRPTTAVLATKPYDFGSVAVGSTKDTTVTVTANRDLTLNSVAADAPFTTSLATPVNLLNGQQLSVPISYTPTTWGASTGSLTFRTNVGDTALDLHGQGTQPGLGATPPSLDFGQVRTGAAKELSVNILNTGTTAETISDVTVPTGSFTADNLPASGTVLAAGASVTIPVTYEPTQGTDAGTPESSQLTVSSNQGSVTVPITGTALTGKPELTLDPAVVDYHTVPIGQSVTLSFTVANTGTVPLTITKAKAPAGVFHTDDPLGEFQSIPPGDSLQQSVTFTPTDAYPATAVYEITGDDGQGAQYVTLKGNTDPITDYYNKIGGARGSVLSDPVSAQYPTADGGKAQDFRGGSIYWSAATGPHVVIGDILAKYKSIGGPSSALGYPVTDESGTPDGVGRYNHFAGSGGASIYWTPGTGAHFIQGAIRGKWASMGWETGPQGYPVTDELTTPDGVGKFNHFSRPDGASIYWTPATGAWSIQGQIRDKWAALGWETGPLGYPVTDELGTPDGIGRYNHFSNDGSIYWTPSAGPWSIHGAIRDKWAATGWETGPMGYPVTDESTTPDGFGRYNHFSKAASIYWSPSTPASAIYGLIRQKWASLGWERSALGYPTSDEYGIDGGRRNDFVHGWITFWFSNGAVVDTYR</sequence>
<keyword evidence="5" id="KW-0966">Cell projection</keyword>
<dbReference type="InterPro" id="IPR015943">
    <property type="entry name" value="WD40/YVTN_repeat-like_dom_sf"/>
</dbReference>
<gene>
    <name evidence="10" type="ORF">GKO32_23800</name>
</gene>
<evidence type="ECO:0000256" key="5">
    <source>
        <dbReference type="ARBA" id="ARBA00023273"/>
    </source>
</evidence>
<feature type="domain" description="Abnormal spindle-like microcephaly-associated protein ASH" evidence="8">
    <location>
        <begin position="621"/>
        <end position="693"/>
    </location>
</feature>
<feature type="chain" id="PRO_5027098267" evidence="6">
    <location>
        <begin position="32"/>
        <end position="1158"/>
    </location>
</feature>
<dbReference type="Proteomes" id="UP000440096">
    <property type="component" value="Unassembled WGS sequence"/>
</dbReference>
<feature type="signal peptide" evidence="6">
    <location>
        <begin position="1"/>
        <end position="31"/>
    </location>
</feature>
<dbReference type="GO" id="GO:0005975">
    <property type="term" value="P:carbohydrate metabolic process"/>
    <property type="evidence" value="ECO:0007669"/>
    <property type="project" value="UniProtKB-ARBA"/>
</dbReference>
<dbReference type="Pfam" id="PF15780">
    <property type="entry name" value="ASH"/>
    <property type="match status" value="1"/>
</dbReference>
<evidence type="ECO:0000313" key="10">
    <source>
        <dbReference type="EMBL" id="MTD56973.1"/>
    </source>
</evidence>
<dbReference type="OrthoDB" id="514320at2"/>
<dbReference type="GO" id="GO:0005737">
    <property type="term" value="C:cytoplasm"/>
    <property type="evidence" value="ECO:0007669"/>
    <property type="project" value="UniProtKB-SubCell"/>
</dbReference>
<proteinExistence type="predicted"/>
<name>A0A6N7Z4E1_9PSEU</name>
<keyword evidence="6" id="KW-0732">Signal</keyword>
<evidence type="ECO:0000256" key="2">
    <source>
        <dbReference type="ARBA" id="ARBA00004496"/>
    </source>
</evidence>
<evidence type="ECO:0000256" key="3">
    <source>
        <dbReference type="ARBA" id="ARBA00022490"/>
    </source>
</evidence>
<evidence type="ECO:0000256" key="1">
    <source>
        <dbReference type="ARBA" id="ARBA00004138"/>
    </source>
</evidence>
<dbReference type="AlphaFoldDB" id="A0A6N7Z4E1"/>
<keyword evidence="4" id="KW-0969">Cilium</keyword>
<dbReference type="InterPro" id="IPR013783">
    <property type="entry name" value="Ig-like_fold"/>
</dbReference>
<feature type="domain" description="Pyrrolo-quinoline quinone repeat" evidence="7">
    <location>
        <begin position="63"/>
        <end position="173"/>
    </location>
</feature>
<dbReference type="Pfam" id="PF22544">
    <property type="entry name" value="HYDIN_VesB_CFA65-like_Ig"/>
    <property type="match status" value="1"/>
</dbReference>
<evidence type="ECO:0000313" key="11">
    <source>
        <dbReference type="Proteomes" id="UP000440096"/>
    </source>
</evidence>
<dbReference type="EMBL" id="WMBA01000041">
    <property type="protein sequence ID" value="MTD56973.1"/>
    <property type="molecule type" value="Genomic_DNA"/>
</dbReference>
<accession>A0A6N7Z4E1</accession>
<evidence type="ECO:0000259" key="7">
    <source>
        <dbReference type="Pfam" id="PF13360"/>
    </source>
</evidence>
<dbReference type="InterPro" id="IPR011047">
    <property type="entry name" value="Quinoprotein_ADH-like_sf"/>
</dbReference>
<dbReference type="InterPro" id="IPR031549">
    <property type="entry name" value="ASH"/>
</dbReference>
<dbReference type="PANTHER" id="PTHR46127">
    <property type="entry name" value="CILIA- AND FLAGELLA-ASSOCIATED PROTEIN 65"/>
    <property type="match status" value="1"/>
</dbReference>
<dbReference type="SMART" id="SM00564">
    <property type="entry name" value="PQQ"/>
    <property type="match status" value="4"/>
</dbReference>